<dbReference type="GO" id="GO:1902808">
    <property type="term" value="P:positive regulation of cell cycle G1/S phase transition"/>
    <property type="evidence" value="ECO:0007669"/>
    <property type="project" value="Ensembl"/>
</dbReference>
<dbReference type="GO" id="GO:0019894">
    <property type="term" value="F:kinesin binding"/>
    <property type="evidence" value="ECO:0007669"/>
    <property type="project" value="Ensembl"/>
</dbReference>
<keyword evidence="7" id="KW-1185">Reference proteome</keyword>
<dbReference type="GO" id="GO:0008017">
    <property type="term" value="F:microtubule binding"/>
    <property type="evidence" value="ECO:0007669"/>
    <property type="project" value="Ensembl"/>
</dbReference>
<dbReference type="GO" id="GO:0051310">
    <property type="term" value="P:metaphase chromosome alignment"/>
    <property type="evidence" value="ECO:0007669"/>
    <property type="project" value="Ensembl"/>
</dbReference>
<dbReference type="GO" id="GO:0097431">
    <property type="term" value="C:mitotic spindle pole"/>
    <property type="evidence" value="ECO:0007669"/>
    <property type="project" value="Ensembl"/>
</dbReference>
<evidence type="ECO:0000313" key="7">
    <source>
        <dbReference type="Proteomes" id="UP000314987"/>
    </source>
</evidence>
<reference evidence="6" key="3">
    <citation type="submission" date="2025-09" db="UniProtKB">
        <authorList>
            <consortium name="Ensembl"/>
        </authorList>
    </citation>
    <scope>IDENTIFICATION</scope>
</reference>
<accession>A0A4X2L6W6</accession>
<dbReference type="GO" id="GO:0070372">
    <property type="term" value="P:regulation of ERK1 and ERK2 cascade"/>
    <property type="evidence" value="ECO:0007669"/>
    <property type="project" value="Ensembl"/>
</dbReference>
<dbReference type="SUPFAM" id="SSF56024">
    <property type="entry name" value="Phospholipase D/nuclease"/>
    <property type="match status" value="1"/>
</dbReference>
<evidence type="ECO:0000313" key="6">
    <source>
        <dbReference type="Ensembl" id="ENSVURP00010017846.1"/>
    </source>
</evidence>
<proteinExistence type="inferred from homology"/>
<dbReference type="GO" id="GO:0007165">
    <property type="term" value="P:signal transduction"/>
    <property type="evidence" value="ECO:0007669"/>
    <property type="project" value="TreeGrafter"/>
</dbReference>
<comment type="similarity">
    <text evidence="2">Belongs to the FAM83 family.</text>
</comment>
<feature type="domain" description="Scaffolding anchor of CK1" evidence="5">
    <location>
        <begin position="59"/>
        <end position="330"/>
    </location>
</feature>
<dbReference type="InterPro" id="IPR012461">
    <property type="entry name" value="SACK1"/>
</dbReference>
<feature type="region of interest" description="Disordered" evidence="4">
    <location>
        <begin position="475"/>
        <end position="507"/>
    </location>
</feature>
<evidence type="ECO:0000256" key="4">
    <source>
        <dbReference type="SAM" id="MobiDB-lite"/>
    </source>
</evidence>
<dbReference type="GO" id="GO:0016477">
    <property type="term" value="P:cell migration"/>
    <property type="evidence" value="ECO:0007669"/>
    <property type="project" value="Ensembl"/>
</dbReference>
<dbReference type="Pfam" id="PF07894">
    <property type="entry name" value="SACK1"/>
    <property type="match status" value="1"/>
</dbReference>
<dbReference type="GO" id="GO:1902480">
    <property type="term" value="P:protein localization to mitotic spindle"/>
    <property type="evidence" value="ECO:0007669"/>
    <property type="project" value="Ensembl"/>
</dbReference>
<comment type="subcellular location">
    <subcellularLocation>
        <location evidence="1">Cytoplasm</location>
    </subcellularLocation>
</comment>
<dbReference type="PANTHER" id="PTHR16181:SF29">
    <property type="entry name" value="PROTEIN FAM83A-RELATED"/>
    <property type="match status" value="1"/>
</dbReference>
<evidence type="ECO:0000256" key="3">
    <source>
        <dbReference type="ARBA" id="ARBA00022490"/>
    </source>
</evidence>
<feature type="compositionally biased region" description="Polar residues" evidence="4">
    <location>
        <begin position="475"/>
        <end position="490"/>
    </location>
</feature>
<dbReference type="Proteomes" id="UP000314987">
    <property type="component" value="Unassembled WGS sequence"/>
</dbReference>
<dbReference type="Ensembl" id="ENSVURT00010020268.1">
    <property type="protein sequence ID" value="ENSVURP00010017846.1"/>
    <property type="gene ID" value="ENSVURG00010013639.1"/>
</dbReference>
<dbReference type="GO" id="GO:0008283">
    <property type="term" value="P:cell population proliferation"/>
    <property type="evidence" value="ECO:0007669"/>
    <property type="project" value="Ensembl"/>
</dbReference>
<gene>
    <name evidence="6" type="primary">FAM83D</name>
</gene>
<dbReference type="GO" id="GO:0032006">
    <property type="term" value="P:regulation of TOR signaling"/>
    <property type="evidence" value="ECO:0007669"/>
    <property type="project" value="Ensembl"/>
</dbReference>
<dbReference type="InterPro" id="IPR050944">
    <property type="entry name" value="FAM83"/>
</dbReference>
<reference evidence="6" key="2">
    <citation type="submission" date="2025-08" db="UniProtKB">
        <authorList>
            <consortium name="Ensembl"/>
        </authorList>
    </citation>
    <scope>IDENTIFICATION</scope>
</reference>
<dbReference type="GeneTree" id="ENSGT00940000158405"/>
<evidence type="ECO:0000259" key="5">
    <source>
        <dbReference type="Pfam" id="PF07894"/>
    </source>
</evidence>
<dbReference type="GO" id="GO:0005829">
    <property type="term" value="C:cytosol"/>
    <property type="evidence" value="ECO:0007669"/>
    <property type="project" value="Ensembl"/>
</dbReference>
<sequence>MVGPSLNLNLHYKMWAGCRSSSPGWPRPFLLLPAGWPAMASPSQLLDDLAASCLSPRGPPNLPELYSEAQRLAVEELVTGGRDAFITFLRRENVTCFLSEEEIQSILQAAERPRARGEDSTAEESFTSSQDCSSLTYFPEQSDVEPPVLELGWPAFYRGAYRGPTRVEAHFQPCFQDSPYGCKDAVRKQIRSAKEVIAVVMESFTDIDIFRDLQEICRKQGVAIYILLDQALIRHFLDMCVNLRVHPEQEKLMTVRTITGNTYYARSGTKIVGKIHEKFMLIDGIRVATGSYGFTWTDGKLNSSNLVILSGQVVEHFDLEFRILYAQSKPISSKLLSVCRNSDKFDHLINRKPLSRELTLGNLLRMRLAKLSSTPNKADVGSEVPVEEKMETNCYDPETSTISENDCLSQEAELEFMKASDVSTQTEPWEKMLVISTCDAATQTQVPTACNGTQTMVATRVTGSQTMTLSKSITTQTVNEPVEPSLSQGTHSKDVSPASKMSTAPSTASSVRSFSSLSSQGSVASSVGSHSSTRATEFLNPGYPKYSGNPQIDGCLRDSFRNLNKEREFHFTGIRSRLNRMLTLLSRRTVLAESYLGCNPGSYTRTPLSGVGNNLLAIRDIALYPSYR</sequence>
<dbReference type="GO" id="GO:0019901">
    <property type="term" value="F:protein kinase binding"/>
    <property type="evidence" value="ECO:0007669"/>
    <property type="project" value="Ensembl"/>
</dbReference>
<dbReference type="STRING" id="29139.ENSVURP00010017846"/>
<organism evidence="6 7">
    <name type="scientific">Vombatus ursinus</name>
    <name type="common">Common wombat</name>
    <dbReference type="NCBI Taxonomy" id="29139"/>
    <lineage>
        <taxon>Eukaryota</taxon>
        <taxon>Metazoa</taxon>
        <taxon>Chordata</taxon>
        <taxon>Craniata</taxon>
        <taxon>Vertebrata</taxon>
        <taxon>Euteleostomi</taxon>
        <taxon>Mammalia</taxon>
        <taxon>Metatheria</taxon>
        <taxon>Diprotodontia</taxon>
        <taxon>Vombatidae</taxon>
        <taxon>Vombatus</taxon>
    </lineage>
</organism>
<dbReference type="GO" id="GO:0045171">
    <property type="term" value="C:intercellular bridge"/>
    <property type="evidence" value="ECO:0007669"/>
    <property type="project" value="Ensembl"/>
</dbReference>
<evidence type="ECO:0000256" key="1">
    <source>
        <dbReference type="ARBA" id="ARBA00004496"/>
    </source>
</evidence>
<keyword evidence="3" id="KW-0963">Cytoplasm</keyword>
<protein>
    <submittedName>
        <fullName evidence="6">Family with sequence similarity 83 member D</fullName>
    </submittedName>
</protein>
<reference evidence="7" key="1">
    <citation type="submission" date="2018-12" db="EMBL/GenBank/DDBJ databases">
        <authorList>
            <person name="Yazar S."/>
        </authorList>
    </citation>
    <scope>NUCLEOTIDE SEQUENCE [LARGE SCALE GENOMIC DNA]</scope>
</reference>
<dbReference type="GO" id="GO:0042176">
    <property type="term" value="P:regulation of protein catabolic process"/>
    <property type="evidence" value="ECO:0007669"/>
    <property type="project" value="Ensembl"/>
</dbReference>
<dbReference type="OMA" id="HFLDMCM"/>
<evidence type="ECO:0000256" key="2">
    <source>
        <dbReference type="ARBA" id="ARBA00006937"/>
    </source>
</evidence>
<name>A0A4X2L6W6_VOMUR</name>
<dbReference type="Gene3D" id="3.30.870.10">
    <property type="entry name" value="Endonuclease Chain A"/>
    <property type="match status" value="1"/>
</dbReference>
<dbReference type="GO" id="GO:0001837">
    <property type="term" value="P:epithelial to mesenchymal transition"/>
    <property type="evidence" value="ECO:0007669"/>
    <property type="project" value="Ensembl"/>
</dbReference>
<dbReference type="PANTHER" id="PTHR16181">
    <property type="entry name" value="PROTEIN FAM83A-RELATED"/>
    <property type="match status" value="1"/>
</dbReference>
<dbReference type="FunFam" id="3.30.870.10:FF:000004">
    <property type="entry name" value="protein FAM83H isoform X2"/>
    <property type="match status" value="1"/>
</dbReference>
<dbReference type="AlphaFoldDB" id="A0A4X2L6W6"/>